<evidence type="ECO:0000256" key="2">
    <source>
        <dbReference type="SAM" id="Phobius"/>
    </source>
</evidence>
<feature type="region of interest" description="Disordered" evidence="1">
    <location>
        <begin position="1"/>
        <end position="71"/>
    </location>
</feature>
<comment type="caution">
    <text evidence="3">The sequence shown here is derived from an EMBL/GenBank/DDBJ whole genome shotgun (WGS) entry which is preliminary data.</text>
</comment>
<reference evidence="3 4" key="1">
    <citation type="journal article" date="2021" name="Elife">
        <title>Chloroplast acquisition without the gene transfer in kleptoplastic sea slugs, Plakobranchus ocellatus.</title>
        <authorList>
            <person name="Maeda T."/>
            <person name="Takahashi S."/>
            <person name="Yoshida T."/>
            <person name="Shimamura S."/>
            <person name="Takaki Y."/>
            <person name="Nagai Y."/>
            <person name="Toyoda A."/>
            <person name="Suzuki Y."/>
            <person name="Arimoto A."/>
            <person name="Ishii H."/>
            <person name="Satoh N."/>
            <person name="Nishiyama T."/>
            <person name="Hasebe M."/>
            <person name="Maruyama T."/>
            <person name="Minagawa J."/>
            <person name="Obokata J."/>
            <person name="Shigenobu S."/>
        </authorList>
    </citation>
    <scope>NUCLEOTIDE SEQUENCE [LARGE SCALE GENOMIC DNA]</scope>
</reference>
<proteinExistence type="predicted"/>
<keyword evidence="2" id="KW-0472">Membrane</keyword>
<feature type="compositionally biased region" description="Basic and acidic residues" evidence="1">
    <location>
        <begin position="56"/>
        <end position="70"/>
    </location>
</feature>
<keyword evidence="2" id="KW-0812">Transmembrane</keyword>
<dbReference type="EMBL" id="BMAT01003453">
    <property type="protein sequence ID" value="GFS25891.1"/>
    <property type="molecule type" value="Genomic_DNA"/>
</dbReference>
<evidence type="ECO:0000313" key="4">
    <source>
        <dbReference type="Proteomes" id="UP000762676"/>
    </source>
</evidence>
<sequence length="126" mass="14019">MAAAPDAYGEQKPLLDNKTRSSFRGGGSLIAGYHRSGGDGSQNPLRRMGDVINDAPHGEVRSGGDEEKSEQSGYLVLRTRVALILVTIFYFLGYIPSMVIMNPYIYDRVSMKTTLPLERYSRCRNQ</sequence>
<dbReference type="AlphaFoldDB" id="A0AAV4JU69"/>
<keyword evidence="2" id="KW-1133">Transmembrane helix</keyword>
<evidence type="ECO:0000256" key="1">
    <source>
        <dbReference type="SAM" id="MobiDB-lite"/>
    </source>
</evidence>
<keyword evidence="4" id="KW-1185">Reference proteome</keyword>
<protein>
    <submittedName>
        <fullName evidence="3">Uncharacterized protein</fullName>
    </submittedName>
</protein>
<gene>
    <name evidence="3" type="ORF">ElyMa_001699400</name>
</gene>
<name>A0AAV4JU69_9GAST</name>
<evidence type="ECO:0000313" key="3">
    <source>
        <dbReference type="EMBL" id="GFS25891.1"/>
    </source>
</evidence>
<dbReference type="Proteomes" id="UP000762676">
    <property type="component" value="Unassembled WGS sequence"/>
</dbReference>
<accession>A0AAV4JU69</accession>
<organism evidence="3 4">
    <name type="scientific">Elysia marginata</name>
    <dbReference type="NCBI Taxonomy" id="1093978"/>
    <lineage>
        <taxon>Eukaryota</taxon>
        <taxon>Metazoa</taxon>
        <taxon>Spiralia</taxon>
        <taxon>Lophotrochozoa</taxon>
        <taxon>Mollusca</taxon>
        <taxon>Gastropoda</taxon>
        <taxon>Heterobranchia</taxon>
        <taxon>Euthyneura</taxon>
        <taxon>Panpulmonata</taxon>
        <taxon>Sacoglossa</taxon>
        <taxon>Placobranchoidea</taxon>
        <taxon>Plakobranchidae</taxon>
        <taxon>Elysia</taxon>
    </lineage>
</organism>
<feature type="transmembrane region" description="Helical" evidence="2">
    <location>
        <begin position="81"/>
        <end position="106"/>
    </location>
</feature>